<feature type="region of interest" description="Disordered" evidence="1">
    <location>
        <begin position="1"/>
        <end position="143"/>
    </location>
</feature>
<name>A0A9P6IQP7_MORAP</name>
<gene>
    <name evidence="2" type="ORF">BGZ70_005003</name>
</gene>
<dbReference type="OrthoDB" id="2538345at2759"/>
<evidence type="ECO:0000313" key="2">
    <source>
        <dbReference type="EMBL" id="KAF9944141.1"/>
    </source>
</evidence>
<evidence type="ECO:0000256" key="1">
    <source>
        <dbReference type="SAM" id="MobiDB-lite"/>
    </source>
</evidence>
<feature type="compositionally biased region" description="Low complexity" evidence="1">
    <location>
        <begin position="84"/>
        <end position="99"/>
    </location>
</feature>
<keyword evidence="3" id="KW-1185">Reference proteome</keyword>
<reference evidence="2" key="1">
    <citation type="journal article" date="2020" name="Fungal Divers.">
        <title>Resolving the Mortierellaceae phylogeny through synthesis of multi-gene phylogenetics and phylogenomics.</title>
        <authorList>
            <person name="Vandepol N."/>
            <person name="Liber J."/>
            <person name="Desiro A."/>
            <person name="Na H."/>
            <person name="Kennedy M."/>
            <person name="Barry K."/>
            <person name="Grigoriev I.V."/>
            <person name="Miller A.N."/>
            <person name="O'Donnell K."/>
            <person name="Stajich J.E."/>
            <person name="Bonito G."/>
        </authorList>
    </citation>
    <scope>NUCLEOTIDE SEQUENCE</scope>
    <source>
        <strain evidence="2">CK1249</strain>
    </source>
</reference>
<feature type="compositionally biased region" description="Basic residues" evidence="1">
    <location>
        <begin position="106"/>
        <end position="136"/>
    </location>
</feature>
<sequence length="292" mass="33679">MTGARTEVRAGAGAGAGADRAVTTGPPRAAEKTSSSRNRSTSRGSSRSRSSRHRHSSSSHKSKSSKSKRSRRSRSRSSSRSRSRSLSTDGTSDTESSGSESDRDRRRDRKRRKHSHRKKDRKDKKKDKKKSKKKSHSSKEYGTHGILTASDMWNKENEFQAWLIEVKGLNPETIPQTKMKEHFLGFMEDYNTVTMPHEKFYNLTQWEDRQRAIRMGEPLPKEQQGAVNLMNDEEQLRMKQRDRRKMNLSTQPQILMSQSQLQELRKVSHERVEADRLRKMGFDAGRKGVRYE</sequence>
<dbReference type="Proteomes" id="UP000738359">
    <property type="component" value="Unassembled WGS sequence"/>
</dbReference>
<protein>
    <submittedName>
        <fullName evidence="2">Uncharacterized protein</fullName>
    </submittedName>
</protein>
<comment type="caution">
    <text evidence="2">The sequence shown here is derived from an EMBL/GenBank/DDBJ whole genome shotgun (WGS) entry which is preliminary data.</text>
</comment>
<dbReference type="PANTHER" id="PTHR34689">
    <property type="entry name" value="NUCLEIC ACID-BINDING PROTEIN"/>
    <property type="match status" value="1"/>
</dbReference>
<organism evidence="2 3">
    <name type="scientific">Mortierella alpina</name>
    <name type="common">Oleaginous fungus</name>
    <name type="synonym">Mortierella renispora</name>
    <dbReference type="NCBI Taxonomy" id="64518"/>
    <lineage>
        <taxon>Eukaryota</taxon>
        <taxon>Fungi</taxon>
        <taxon>Fungi incertae sedis</taxon>
        <taxon>Mucoromycota</taxon>
        <taxon>Mortierellomycotina</taxon>
        <taxon>Mortierellomycetes</taxon>
        <taxon>Mortierellales</taxon>
        <taxon>Mortierellaceae</taxon>
        <taxon>Mortierella</taxon>
    </lineage>
</organism>
<dbReference type="AlphaFoldDB" id="A0A9P6IQP7"/>
<proteinExistence type="predicted"/>
<accession>A0A9P6IQP7</accession>
<feature type="compositionally biased region" description="Low complexity" evidence="1">
    <location>
        <begin position="1"/>
        <end position="25"/>
    </location>
</feature>
<dbReference type="PANTHER" id="PTHR34689:SF1">
    <property type="entry name" value="NUCLEIC ACID-BINDING PROTEIN"/>
    <property type="match status" value="1"/>
</dbReference>
<dbReference type="EMBL" id="JAAAHY010002626">
    <property type="protein sequence ID" value="KAF9944141.1"/>
    <property type="molecule type" value="Genomic_DNA"/>
</dbReference>
<evidence type="ECO:0000313" key="3">
    <source>
        <dbReference type="Proteomes" id="UP000738359"/>
    </source>
</evidence>
<feature type="compositionally biased region" description="Low complexity" evidence="1">
    <location>
        <begin position="35"/>
        <end position="48"/>
    </location>
</feature>
<feature type="compositionally biased region" description="Basic residues" evidence="1">
    <location>
        <begin position="49"/>
        <end position="83"/>
    </location>
</feature>